<feature type="compositionally biased region" description="Polar residues" evidence="1">
    <location>
        <begin position="193"/>
        <end position="204"/>
    </location>
</feature>
<feature type="region of interest" description="Disordered" evidence="1">
    <location>
        <begin position="1"/>
        <end position="90"/>
    </location>
</feature>
<feature type="compositionally biased region" description="Low complexity" evidence="1">
    <location>
        <begin position="253"/>
        <end position="271"/>
    </location>
</feature>
<feature type="region of interest" description="Disordered" evidence="1">
    <location>
        <begin position="592"/>
        <end position="635"/>
    </location>
</feature>
<proteinExistence type="predicted"/>
<feature type="compositionally biased region" description="Acidic residues" evidence="1">
    <location>
        <begin position="13"/>
        <end position="32"/>
    </location>
</feature>
<accession>A0A9P4MEA3</accession>
<feature type="compositionally biased region" description="Polar residues" evidence="1">
    <location>
        <begin position="596"/>
        <end position="609"/>
    </location>
</feature>
<feature type="region of interest" description="Disordered" evidence="1">
    <location>
        <begin position="552"/>
        <end position="576"/>
    </location>
</feature>
<feature type="region of interest" description="Disordered" evidence="1">
    <location>
        <begin position="455"/>
        <end position="498"/>
    </location>
</feature>
<evidence type="ECO:0000313" key="3">
    <source>
        <dbReference type="Proteomes" id="UP000799439"/>
    </source>
</evidence>
<feature type="compositionally biased region" description="Basic and acidic residues" evidence="1">
    <location>
        <begin position="45"/>
        <end position="60"/>
    </location>
</feature>
<gene>
    <name evidence="2" type="ORF">K461DRAFT_281243</name>
</gene>
<dbReference type="OrthoDB" id="5369729at2759"/>
<feature type="region of interest" description="Disordered" evidence="1">
    <location>
        <begin position="193"/>
        <end position="218"/>
    </location>
</feature>
<dbReference type="Proteomes" id="UP000799439">
    <property type="component" value="Unassembled WGS sequence"/>
</dbReference>
<evidence type="ECO:0000313" key="2">
    <source>
        <dbReference type="EMBL" id="KAF2149983.1"/>
    </source>
</evidence>
<dbReference type="AlphaFoldDB" id="A0A9P4MEA3"/>
<evidence type="ECO:0000256" key="1">
    <source>
        <dbReference type="SAM" id="MobiDB-lite"/>
    </source>
</evidence>
<dbReference type="EMBL" id="ML996090">
    <property type="protein sequence ID" value="KAF2149983.1"/>
    <property type="molecule type" value="Genomic_DNA"/>
</dbReference>
<feature type="compositionally biased region" description="Polar residues" evidence="1">
    <location>
        <begin position="461"/>
        <end position="493"/>
    </location>
</feature>
<comment type="caution">
    <text evidence="2">The sequence shown here is derived from an EMBL/GenBank/DDBJ whole genome shotgun (WGS) entry which is preliminary data.</text>
</comment>
<keyword evidence="3" id="KW-1185">Reference proteome</keyword>
<reference evidence="2" key="1">
    <citation type="journal article" date="2020" name="Stud. Mycol.">
        <title>101 Dothideomycetes genomes: a test case for predicting lifestyles and emergence of pathogens.</title>
        <authorList>
            <person name="Haridas S."/>
            <person name="Albert R."/>
            <person name="Binder M."/>
            <person name="Bloem J."/>
            <person name="Labutti K."/>
            <person name="Salamov A."/>
            <person name="Andreopoulos B."/>
            <person name="Baker S."/>
            <person name="Barry K."/>
            <person name="Bills G."/>
            <person name="Bluhm B."/>
            <person name="Cannon C."/>
            <person name="Castanera R."/>
            <person name="Culley D."/>
            <person name="Daum C."/>
            <person name="Ezra D."/>
            <person name="Gonzalez J."/>
            <person name="Henrissat B."/>
            <person name="Kuo A."/>
            <person name="Liang C."/>
            <person name="Lipzen A."/>
            <person name="Lutzoni F."/>
            <person name="Magnuson J."/>
            <person name="Mondo S."/>
            <person name="Nolan M."/>
            <person name="Ohm R."/>
            <person name="Pangilinan J."/>
            <person name="Park H.-J."/>
            <person name="Ramirez L."/>
            <person name="Alfaro M."/>
            <person name="Sun H."/>
            <person name="Tritt A."/>
            <person name="Yoshinaga Y."/>
            <person name="Zwiers L.-H."/>
            <person name="Turgeon B."/>
            <person name="Goodwin S."/>
            <person name="Spatafora J."/>
            <person name="Crous P."/>
            <person name="Grigoriev I."/>
        </authorList>
    </citation>
    <scope>NUCLEOTIDE SEQUENCE</scope>
    <source>
        <strain evidence="2">CBS 260.36</strain>
    </source>
</reference>
<feature type="compositionally biased region" description="Polar residues" evidence="1">
    <location>
        <begin position="625"/>
        <end position="635"/>
    </location>
</feature>
<name>A0A9P4MEA3_9PEZI</name>
<feature type="region of interest" description="Disordered" evidence="1">
    <location>
        <begin position="242"/>
        <end position="276"/>
    </location>
</feature>
<organism evidence="2 3">
    <name type="scientific">Myriangium duriaei CBS 260.36</name>
    <dbReference type="NCBI Taxonomy" id="1168546"/>
    <lineage>
        <taxon>Eukaryota</taxon>
        <taxon>Fungi</taxon>
        <taxon>Dikarya</taxon>
        <taxon>Ascomycota</taxon>
        <taxon>Pezizomycotina</taxon>
        <taxon>Dothideomycetes</taxon>
        <taxon>Dothideomycetidae</taxon>
        <taxon>Myriangiales</taxon>
        <taxon>Myriangiaceae</taxon>
        <taxon>Myriangium</taxon>
    </lineage>
</organism>
<protein>
    <submittedName>
        <fullName evidence="2">Uncharacterized protein</fullName>
    </submittedName>
</protein>
<feature type="compositionally biased region" description="Polar residues" evidence="1">
    <location>
        <begin position="566"/>
        <end position="576"/>
    </location>
</feature>
<sequence>MSKEYATTKRDDSDSDGSEDVFLDLAQSDEETDHAATSRPSNTSREGRHDPTADQVEHAIRNLPGQFPDRSATPRDDSRPRSSGVQSRTFIDRTGPLWAARHARHVSQPLNSTSYSNNLTTSRQGASQRLGYGRYADHSATPDSDSSDAPRLRRQKNLYVDAEEYSDAQPPLLVNGIHHRTPRHFSVHLASTAQASPSSITNQAFPHDSDSADSQTAASTVWDELDDLKSRIRKLETTGKLPSTSNAAMAGHATGRPQTATTAPTTVSSSPKHVRKQSMLPSAVLSSPAMVHDVHPTLQSALGRAKSNLKPHIYRPLEATVIDSLALATMTGRQNSSAAISTAASTVNGLSTSDRQLKRKIDNLCRNLADLCIAVCDARSDEMQVVNSPVNTQKAAPISPSYYNTQASEPREDLVSHSGTQSRRASLSWGRFDNYRAARGMSISGRQDHLPADLQHAAERSPSTTPKDYTARYSTIGRNESQSNESRYSTAETNVEEDVPAPRAISRAMTELEGRPGLSSKYDHLRLLPASQRSPSLRQTLEARRRSANIGAENVTGGGGVDVDTQSMSGTGTAHTPATRRFLDRIRGPASEVGSIASSGGRNRLSSQEPYVASPRLSTPVARATSLSNRRFATE</sequence>
<feature type="region of interest" description="Disordered" evidence="1">
    <location>
        <begin position="388"/>
        <end position="423"/>
    </location>
</feature>
<feature type="compositionally biased region" description="Basic and acidic residues" evidence="1">
    <location>
        <begin position="1"/>
        <end position="12"/>
    </location>
</feature>